<feature type="region of interest" description="Disordered" evidence="4">
    <location>
        <begin position="29"/>
        <end position="82"/>
    </location>
</feature>
<gene>
    <name evidence="5" type="ORF">BSTOLATCC_MIC34738</name>
</gene>
<comment type="caution">
    <text evidence="5">The sequence shown here is derived from an EMBL/GenBank/DDBJ whole genome shotgun (WGS) entry which is preliminary data.</text>
</comment>
<proteinExistence type="predicted"/>
<dbReference type="AlphaFoldDB" id="A0AAU9JDS5"/>
<protein>
    <submittedName>
        <fullName evidence="5">Uncharacterized protein</fullName>
    </submittedName>
</protein>
<evidence type="ECO:0000313" key="5">
    <source>
        <dbReference type="EMBL" id="CAG9323698.1"/>
    </source>
</evidence>
<dbReference type="SUPFAM" id="SSF48403">
    <property type="entry name" value="Ankyrin repeat"/>
    <property type="match status" value="1"/>
</dbReference>
<evidence type="ECO:0000256" key="3">
    <source>
        <dbReference type="PROSITE-ProRule" id="PRU00023"/>
    </source>
</evidence>
<dbReference type="Proteomes" id="UP001162131">
    <property type="component" value="Unassembled WGS sequence"/>
</dbReference>
<evidence type="ECO:0000256" key="1">
    <source>
        <dbReference type="ARBA" id="ARBA00022737"/>
    </source>
</evidence>
<feature type="repeat" description="ANK" evidence="3">
    <location>
        <begin position="215"/>
        <end position="247"/>
    </location>
</feature>
<keyword evidence="2 3" id="KW-0040">ANK repeat</keyword>
<evidence type="ECO:0000256" key="2">
    <source>
        <dbReference type="ARBA" id="ARBA00023043"/>
    </source>
</evidence>
<dbReference type="EMBL" id="CAJZBQ010000035">
    <property type="protein sequence ID" value="CAG9323698.1"/>
    <property type="molecule type" value="Genomic_DNA"/>
</dbReference>
<sequence length="336" mass="39008">MQQNKVCNWRQQNKKSIFISPFKPYRFQTPSPVNQHNRLKSLPSITKTYRSSHRTPSPMIKSNILASPNDQEDSKSKSFEKSPTIKEFSVSTNINDYRLVAPRGILISYKKEAYNIVKLPNYENKEAVSSFRRVIRAMAKPKKRYFECLKLSVRHFKALKLTNKEMPLLPKLIGNEPFGRKNSIEFMKECKEGNLNAVLVHLHNDKWLAHVFDAMKMTALHWAAIRDHSFIIEALMSHNAFVDVLDMTHRTPLYLASRMGSYNAVKKLLSHRADPFIKSNSKKLPADVAKNQSISILISKAMLFHVELKKIPRKLQELEWARWGNSFFKEDLSIKH</sequence>
<accession>A0AAU9JDS5</accession>
<keyword evidence="1" id="KW-0677">Repeat</keyword>
<evidence type="ECO:0000256" key="4">
    <source>
        <dbReference type="SAM" id="MobiDB-lite"/>
    </source>
</evidence>
<dbReference type="PROSITE" id="PS50297">
    <property type="entry name" value="ANK_REP_REGION"/>
    <property type="match status" value="1"/>
</dbReference>
<dbReference type="PROSITE" id="PS50088">
    <property type="entry name" value="ANK_REPEAT"/>
    <property type="match status" value="2"/>
</dbReference>
<feature type="repeat" description="ANK" evidence="3">
    <location>
        <begin position="248"/>
        <end position="280"/>
    </location>
</feature>
<dbReference type="Pfam" id="PF12796">
    <property type="entry name" value="Ank_2"/>
    <property type="match status" value="1"/>
</dbReference>
<evidence type="ECO:0000313" key="6">
    <source>
        <dbReference type="Proteomes" id="UP001162131"/>
    </source>
</evidence>
<dbReference type="SMART" id="SM00248">
    <property type="entry name" value="ANK"/>
    <property type="match status" value="2"/>
</dbReference>
<dbReference type="InterPro" id="IPR002110">
    <property type="entry name" value="Ankyrin_rpt"/>
</dbReference>
<dbReference type="PANTHER" id="PTHR24201">
    <property type="entry name" value="ANK_REP_REGION DOMAIN-CONTAINING PROTEIN"/>
    <property type="match status" value="1"/>
</dbReference>
<organism evidence="5 6">
    <name type="scientific">Blepharisma stoltei</name>
    <dbReference type="NCBI Taxonomy" id="1481888"/>
    <lineage>
        <taxon>Eukaryota</taxon>
        <taxon>Sar</taxon>
        <taxon>Alveolata</taxon>
        <taxon>Ciliophora</taxon>
        <taxon>Postciliodesmatophora</taxon>
        <taxon>Heterotrichea</taxon>
        <taxon>Heterotrichida</taxon>
        <taxon>Blepharismidae</taxon>
        <taxon>Blepharisma</taxon>
    </lineage>
</organism>
<feature type="compositionally biased region" description="Basic and acidic residues" evidence="4">
    <location>
        <begin position="72"/>
        <end position="82"/>
    </location>
</feature>
<dbReference type="Gene3D" id="1.25.40.20">
    <property type="entry name" value="Ankyrin repeat-containing domain"/>
    <property type="match status" value="1"/>
</dbReference>
<reference evidence="5" key="1">
    <citation type="submission" date="2021-09" db="EMBL/GenBank/DDBJ databases">
        <authorList>
            <consortium name="AG Swart"/>
            <person name="Singh M."/>
            <person name="Singh A."/>
            <person name="Seah K."/>
            <person name="Emmerich C."/>
        </authorList>
    </citation>
    <scope>NUCLEOTIDE SEQUENCE</scope>
    <source>
        <strain evidence="5">ATCC30299</strain>
    </source>
</reference>
<dbReference type="InterPro" id="IPR036770">
    <property type="entry name" value="Ankyrin_rpt-contain_sf"/>
</dbReference>
<name>A0AAU9JDS5_9CILI</name>
<dbReference type="InterPro" id="IPR050776">
    <property type="entry name" value="Ank_Repeat/CDKN_Inhibitor"/>
</dbReference>
<keyword evidence="6" id="KW-1185">Reference proteome</keyword>